<dbReference type="Pfam" id="PF13430">
    <property type="entry name" value="DUF4112"/>
    <property type="match status" value="1"/>
</dbReference>
<evidence type="ECO:0000313" key="3">
    <source>
        <dbReference type="EMBL" id="KEO87730.1"/>
    </source>
</evidence>
<evidence type="ECO:0008006" key="5">
    <source>
        <dbReference type="Google" id="ProtNLM"/>
    </source>
</evidence>
<keyword evidence="2" id="KW-0472">Membrane</keyword>
<dbReference type="EMBL" id="JMIW01000010">
    <property type="protein sequence ID" value="KEO87730.1"/>
    <property type="molecule type" value="Genomic_DNA"/>
</dbReference>
<name>A0A074M511_ERYLO</name>
<gene>
    <name evidence="3" type="ORF">EH31_06135</name>
</gene>
<dbReference type="eggNOG" id="ENOG5032RYR">
    <property type="taxonomic scope" value="Bacteria"/>
</dbReference>
<reference evidence="3 4" key="1">
    <citation type="submission" date="2014-04" db="EMBL/GenBank/DDBJ databases">
        <title>A comprehensive comparison of genomes of Erythrobacter spp. strains.</title>
        <authorList>
            <person name="Zheng Q."/>
        </authorList>
    </citation>
    <scope>NUCLEOTIDE SEQUENCE [LARGE SCALE GENOMIC DNA]</scope>
    <source>
        <strain evidence="3 4">DSM 6997</strain>
    </source>
</reference>
<protein>
    <recommendedName>
        <fullName evidence="5">DUF4112 domain-containing protein</fullName>
    </recommendedName>
</protein>
<dbReference type="PANTHER" id="PTHR35519">
    <property type="entry name" value="MEMBRANE PROTEINS"/>
    <property type="match status" value="1"/>
</dbReference>
<keyword evidence="2" id="KW-1133">Transmembrane helix</keyword>
<feature type="region of interest" description="Disordered" evidence="1">
    <location>
        <begin position="1"/>
        <end position="24"/>
    </location>
</feature>
<evidence type="ECO:0000313" key="4">
    <source>
        <dbReference type="Proteomes" id="UP000027647"/>
    </source>
</evidence>
<dbReference type="PANTHER" id="PTHR35519:SF2">
    <property type="entry name" value="PH DOMAIN PROTEIN"/>
    <property type="match status" value="1"/>
</dbReference>
<accession>A0A074M511</accession>
<keyword evidence="4" id="KW-1185">Reference proteome</keyword>
<organism evidence="3 4">
    <name type="scientific">Erythrobacter longus</name>
    <dbReference type="NCBI Taxonomy" id="1044"/>
    <lineage>
        <taxon>Bacteria</taxon>
        <taxon>Pseudomonadati</taxon>
        <taxon>Pseudomonadota</taxon>
        <taxon>Alphaproteobacteria</taxon>
        <taxon>Sphingomonadales</taxon>
        <taxon>Erythrobacteraceae</taxon>
        <taxon>Erythrobacter/Porphyrobacter group</taxon>
        <taxon>Erythrobacter</taxon>
    </lineage>
</organism>
<dbReference type="AlphaFoldDB" id="A0A074M511"/>
<dbReference type="OrthoDB" id="513552at2"/>
<dbReference type="RefSeq" id="WP_081853471.1">
    <property type="nucleotide sequence ID" value="NZ_JMIW01000010.1"/>
</dbReference>
<proteinExistence type="predicted"/>
<comment type="caution">
    <text evidence="3">The sequence shown here is derived from an EMBL/GenBank/DDBJ whole genome shotgun (WGS) entry which is preliminary data.</text>
</comment>
<feature type="transmembrane region" description="Helical" evidence="2">
    <location>
        <begin position="74"/>
        <end position="96"/>
    </location>
</feature>
<dbReference type="Proteomes" id="UP000027647">
    <property type="component" value="Unassembled WGS sequence"/>
</dbReference>
<dbReference type="InterPro" id="IPR025187">
    <property type="entry name" value="DUF4112"/>
</dbReference>
<dbReference type="STRING" id="1044.EH31_06135"/>
<evidence type="ECO:0000256" key="1">
    <source>
        <dbReference type="SAM" id="MobiDB-lite"/>
    </source>
</evidence>
<evidence type="ECO:0000256" key="2">
    <source>
        <dbReference type="SAM" id="Phobius"/>
    </source>
</evidence>
<keyword evidence="2" id="KW-0812">Transmembrane</keyword>
<sequence length="161" mass="17370">MTTSGNRPPILSHPSAQDRAGFDDHGAARPEGLSFALPTGSDPHSVRARVEAVEILLERSFRIPGVNMPIGLDALIGLIPVIGDIVTTALGAYIVWEARNLGLSKWQLTRMGANVAVDTLLGLVPVVGDAADFVFRSNTRNLRIIKKHLDKHHPETKVIEG</sequence>